<name>A0A1Y6LI90_ZYMTR</name>
<evidence type="ECO:0000256" key="3">
    <source>
        <dbReference type="ARBA" id="ARBA00022827"/>
    </source>
</evidence>
<dbReference type="Gene3D" id="3.30.465.10">
    <property type="match status" value="1"/>
</dbReference>
<dbReference type="InterPro" id="IPR050416">
    <property type="entry name" value="FAD-linked_Oxidoreductase"/>
</dbReference>
<dbReference type="AlphaFoldDB" id="A0A1Y6LI90"/>
<evidence type="ECO:0000256" key="5">
    <source>
        <dbReference type="SAM" id="SignalP"/>
    </source>
</evidence>
<dbReference type="GO" id="GO:0016491">
    <property type="term" value="F:oxidoreductase activity"/>
    <property type="evidence" value="ECO:0007669"/>
    <property type="project" value="UniProtKB-KW"/>
</dbReference>
<feature type="domain" description="FAD-binding PCMH-type" evidence="6">
    <location>
        <begin position="68"/>
        <end position="248"/>
    </location>
</feature>
<comment type="similarity">
    <text evidence="1">Belongs to the oxygen-dependent FAD-linked oxidoreductase family.</text>
</comment>
<organism evidence="7 8">
    <name type="scientific">Zymoseptoria tritici ST99CH_1A5</name>
    <dbReference type="NCBI Taxonomy" id="1276529"/>
    <lineage>
        <taxon>Eukaryota</taxon>
        <taxon>Fungi</taxon>
        <taxon>Dikarya</taxon>
        <taxon>Ascomycota</taxon>
        <taxon>Pezizomycotina</taxon>
        <taxon>Dothideomycetes</taxon>
        <taxon>Dothideomycetidae</taxon>
        <taxon>Mycosphaerellales</taxon>
        <taxon>Mycosphaerellaceae</taxon>
        <taxon>Zymoseptoria</taxon>
    </lineage>
</organism>
<keyword evidence="3" id="KW-0274">FAD</keyword>
<gene>
    <name evidence="7" type="ORF">ZT1A5_G4550</name>
</gene>
<dbReference type="PROSITE" id="PS51387">
    <property type="entry name" value="FAD_PCMH"/>
    <property type="match status" value="1"/>
</dbReference>
<evidence type="ECO:0000256" key="2">
    <source>
        <dbReference type="ARBA" id="ARBA00022630"/>
    </source>
</evidence>
<keyword evidence="4" id="KW-0560">Oxidoreductase</keyword>
<feature type="chain" id="PRO_5013323308" description="FAD-binding PCMH-type domain-containing protein" evidence="5">
    <location>
        <begin position="19"/>
        <end position="517"/>
    </location>
</feature>
<proteinExistence type="inferred from homology"/>
<protein>
    <recommendedName>
        <fullName evidence="6">FAD-binding PCMH-type domain-containing protein</fullName>
    </recommendedName>
</protein>
<dbReference type="EMBL" id="LT882678">
    <property type="protein sequence ID" value="SMY23110.1"/>
    <property type="molecule type" value="Genomic_DNA"/>
</dbReference>
<dbReference type="Proteomes" id="UP000215453">
    <property type="component" value="Chromosome 3"/>
</dbReference>
<evidence type="ECO:0000256" key="4">
    <source>
        <dbReference type="ARBA" id="ARBA00023002"/>
    </source>
</evidence>
<evidence type="ECO:0000313" key="7">
    <source>
        <dbReference type="EMBL" id="SMY23110.1"/>
    </source>
</evidence>
<feature type="signal peptide" evidence="5">
    <location>
        <begin position="1"/>
        <end position="18"/>
    </location>
</feature>
<dbReference type="InterPro" id="IPR036318">
    <property type="entry name" value="FAD-bd_PCMH-like_sf"/>
</dbReference>
<dbReference type="PANTHER" id="PTHR42973">
    <property type="entry name" value="BINDING OXIDOREDUCTASE, PUTATIVE (AFU_ORTHOLOGUE AFUA_1G17690)-RELATED"/>
    <property type="match status" value="1"/>
</dbReference>
<dbReference type="GO" id="GO:0071949">
    <property type="term" value="F:FAD binding"/>
    <property type="evidence" value="ECO:0007669"/>
    <property type="project" value="InterPro"/>
</dbReference>
<dbReference type="InterPro" id="IPR016166">
    <property type="entry name" value="FAD-bd_PCMH"/>
</dbReference>
<reference evidence="7 8" key="1">
    <citation type="submission" date="2016-10" db="EMBL/GenBank/DDBJ databases">
        <authorList>
            <person name="Varghese N."/>
        </authorList>
    </citation>
    <scope>NUCLEOTIDE SEQUENCE [LARGE SCALE GENOMIC DNA]</scope>
</reference>
<evidence type="ECO:0000313" key="8">
    <source>
        <dbReference type="Proteomes" id="UP000215453"/>
    </source>
</evidence>
<evidence type="ECO:0000259" key="6">
    <source>
        <dbReference type="PROSITE" id="PS51387"/>
    </source>
</evidence>
<dbReference type="SUPFAM" id="SSF56176">
    <property type="entry name" value="FAD-binding/transporter-associated domain-like"/>
    <property type="match status" value="1"/>
</dbReference>
<accession>A0A1Y6LI90</accession>
<dbReference type="PANTHER" id="PTHR42973:SF22">
    <property type="entry name" value="FAD-BINDING PCMH-TYPE DOMAIN-CONTAINING PROTEIN-RELATED"/>
    <property type="match status" value="1"/>
</dbReference>
<sequence length="517" mass="56436">MLGVLLTALLFEFVRSQAHNPACEDWTPYEFRTPCCSQLEDLLPGRIFYSESSTFNQSLSSYYSNTAGELRPSCILRPQSTDDVATAVRLLSSQLSASEQDVGDCRFAVRGGGHTAWRGSNNIEGGVTIDLGSLNDISLSPDHSVVTFGGGNTWDKVYKYIEPYGLATHGGRVTGVGVGGLTLGGGISFYSSRYGFVCDNLESVELVMADGKVVNVSQTNYPDLFRALKGGTSNYGIATHFRMKTFPGGDFWGGQVFYNMSTADKQLEAVSRLADSKDYDPYGQVIQSYVWTPNMTLVSTVFTYTKVPASNSVPEFLAEMVKIPSFANTTRVAPYSSFTDELGKEYVAPRVIFATMTFRASESFAKQLYKLVDAYAAKLLPPTIPGFQTAITLQPLPQILTSKGTKNGGNVLGFTPEDGNVVNAILTTYWDDAADDDRVQGESERLIEEAQKMAKEAKVNIRALYLNYAAKWQDPIGGYGEDEVQFLKEMSTKYDSNGVFQKGIPGGYKVFGKNGSG</sequence>
<evidence type="ECO:0000256" key="1">
    <source>
        <dbReference type="ARBA" id="ARBA00005466"/>
    </source>
</evidence>
<dbReference type="InterPro" id="IPR016169">
    <property type="entry name" value="FAD-bd_PCMH_sub2"/>
</dbReference>
<dbReference type="InterPro" id="IPR006094">
    <property type="entry name" value="Oxid_FAD_bind_N"/>
</dbReference>
<dbReference type="Pfam" id="PF01565">
    <property type="entry name" value="FAD_binding_4"/>
    <property type="match status" value="1"/>
</dbReference>
<keyword evidence="2" id="KW-0285">Flavoprotein</keyword>
<keyword evidence="5" id="KW-0732">Signal</keyword>